<evidence type="ECO:0000256" key="1">
    <source>
        <dbReference type="SAM" id="MobiDB-lite"/>
    </source>
</evidence>
<dbReference type="Proteomes" id="UP001203069">
    <property type="component" value="Unassembled WGS sequence"/>
</dbReference>
<sequence>MNKWIQQIQGLLGSGGPKQGNHHQGGRNGNLGDMLKPAALGGLAGVLLSNKSARKIMGSLGKNALILGGSAAAGVVLWNQYKKRVRDTHQDDPQFGVQSSPDNIRARRLIQALVFAAKSDGHIDDAEKQRIDENIRQLQLGSEAQQWVQEAIAQPLDPELLARDIKNEEEALEVYFLSSAVIDVDHFMEKSYLDALAASLKIPQDVRQSIANEMNNQQQPGQQ</sequence>
<name>A0ABT0MYJ7_9GAMM</name>
<dbReference type="Pfam" id="PF04391">
    <property type="entry name" value="DUF533"/>
    <property type="match status" value="1"/>
</dbReference>
<accession>A0ABT0MYJ7</accession>
<dbReference type="RefSeq" id="WP_249245986.1">
    <property type="nucleotide sequence ID" value="NZ_JAKPBZ010000115.1"/>
</dbReference>
<reference evidence="2 3" key="1">
    <citation type="submission" date="2022-02" db="EMBL/GenBank/DDBJ databases">
        <title>Description of Brenneria tiliae sp. nov. isolated from symptomatic Tilia x moltkei and Tilia x europaea trees in the UK.</title>
        <authorList>
            <person name="Kile H."/>
        </authorList>
    </citation>
    <scope>NUCLEOTIDE SEQUENCE [LARGE SCALE GENOMIC DNA]</scope>
    <source>
        <strain evidence="2 3">MC1SB4.1</strain>
    </source>
</reference>
<feature type="region of interest" description="Disordered" evidence="1">
    <location>
        <begin position="11"/>
        <end position="31"/>
    </location>
</feature>
<dbReference type="SUPFAM" id="SSF158682">
    <property type="entry name" value="TerB-like"/>
    <property type="match status" value="1"/>
</dbReference>
<dbReference type="InterPro" id="IPR007486">
    <property type="entry name" value="YebE"/>
</dbReference>
<organism evidence="2 3">
    <name type="scientific">Brenneria tiliae</name>
    <dbReference type="NCBI Taxonomy" id="2914984"/>
    <lineage>
        <taxon>Bacteria</taxon>
        <taxon>Pseudomonadati</taxon>
        <taxon>Pseudomonadota</taxon>
        <taxon>Gammaproteobacteria</taxon>
        <taxon>Enterobacterales</taxon>
        <taxon>Pectobacteriaceae</taxon>
        <taxon>Brenneria</taxon>
    </lineage>
</organism>
<keyword evidence="3" id="KW-1185">Reference proteome</keyword>
<dbReference type="InterPro" id="IPR029024">
    <property type="entry name" value="TerB-like"/>
</dbReference>
<proteinExistence type="predicted"/>
<comment type="caution">
    <text evidence="2">The sequence shown here is derived from an EMBL/GenBank/DDBJ whole genome shotgun (WGS) entry which is preliminary data.</text>
</comment>
<dbReference type="CDD" id="cd07178">
    <property type="entry name" value="terB_like_YebE"/>
    <property type="match status" value="1"/>
</dbReference>
<dbReference type="Gene3D" id="1.10.3680.10">
    <property type="entry name" value="TerB-like"/>
    <property type="match status" value="1"/>
</dbReference>
<dbReference type="EMBL" id="JAKPBZ010000115">
    <property type="protein sequence ID" value="MCL2894925.1"/>
    <property type="molecule type" value="Genomic_DNA"/>
</dbReference>
<evidence type="ECO:0000313" key="3">
    <source>
        <dbReference type="Proteomes" id="UP001203069"/>
    </source>
</evidence>
<protein>
    <submittedName>
        <fullName evidence="2">DUF533 domain-containing protein</fullName>
    </submittedName>
</protein>
<evidence type="ECO:0000313" key="2">
    <source>
        <dbReference type="EMBL" id="MCL2894925.1"/>
    </source>
</evidence>
<gene>
    <name evidence="2" type="ORF">MFP26_19830</name>
</gene>